<comment type="similarity">
    <text evidence="2">Belongs to the pectinesterase family.</text>
</comment>
<sequence length="393" mass="41830">MTSALSFFLFSILSTAPALAYSRAECQAPTSDPLAGCAPGTLLVSPNSTVTTSNTTSFTSIQSAILSLGNTTTPATILILPGTYVEQVNITRPGPVTLLGQTSSPNNASTNSVTLLWRQATGNSVNTFDNAYTSALTVAPTLESSLTGSGPTGHAVPADTPFGNADFRAYNVDFVNDYAPYSAGPALAISISYANTGFYFCGFYSYQDTIYVGKLGNAYIHASIIAGQTDFLYGFGTTWIQSSRLALRSCGGGITAWKGTNTSFPNAYGVYIHDSVVEKANTSLSIVGQCALGRPWNAQHRSIFADTYLDDSIRTSGYIPWGATDPRTNNYTFMAEYGDFGPGWNLTGRVVANVTKVLDEQGYAPYDSVEKVFQDPFTGEFGNVGWIDESPEA</sequence>
<dbReference type="SUPFAM" id="SSF51126">
    <property type="entry name" value="Pectin lyase-like"/>
    <property type="match status" value="1"/>
</dbReference>
<keyword evidence="9" id="KW-1185">Reference proteome</keyword>
<dbReference type="GO" id="GO:0045490">
    <property type="term" value="P:pectin catabolic process"/>
    <property type="evidence" value="ECO:0007669"/>
    <property type="project" value="UniProtKB-UniPathway"/>
</dbReference>
<comment type="caution">
    <text evidence="8">The sequence shown here is derived from an EMBL/GenBank/DDBJ whole genome shotgun (WGS) entry which is preliminary data.</text>
</comment>
<dbReference type="EC" id="3.1.1.11" evidence="3"/>
<evidence type="ECO:0000256" key="6">
    <source>
        <dbReference type="SAM" id="SignalP"/>
    </source>
</evidence>
<dbReference type="UniPathway" id="UPA00545">
    <property type="reaction ID" value="UER00823"/>
</dbReference>
<evidence type="ECO:0000256" key="4">
    <source>
        <dbReference type="ARBA" id="ARBA00022801"/>
    </source>
</evidence>
<feature type="domain" description="Pectinesterase catalytic" evidence="7">
    <location>
        <begin position="166"/>
        <end position="360"/>
    </location>
</feature>
<proteinExistence type="inferred from homology"/>
<accession>A0A8H4ISN1</accession>
<dbReference type="GO" id="GO:0042545">
    <property type="term" value="P:cell wall modification"/>
    <property type="evidence" value="ECO:0007669"/>
    <property type="project" value="InterPro"/>
</dbReference>
<dbReference type="EMBL" id="WWBZ02000033">
    <property type="protein sequence ID" value="KAF4306726.1"/>
    <property type="molecule type" value="Genomic_DNA"/>
</dbReference>
<dbReference type="GO" id="GO:0030599">
    <property type="term" value="F:pectinesterase activity"/>
    <property type="evidence" value="ECO:0007669"/>
    <property type="project" value="UniProtKB-EC"/>
</dbReference>
<keyword evidence="4" id="KW-0378">Hydrolase</keyword>
<dbReference type="InterPro" id="IPR000070">
    <property type="entry name" value="Pectinesterase_cat"/>
</dbReference>
<dbReference type="Gene3D" id="2.160.20.10">
    <property type="entry name" value="Single-stranded right-handed beta-helix, Pectin lyase-like"/>
    <property type="match status" value="1"/>
</dbReference>
<comment type="pathway">
    <text evidence="1">Glycan metabolism; pectin degradation; 2-dehydro-3-deoxy-D-gluconate from pectin: step 1/5.</text>
</comment>
<gene>
    <name evidence="8" type="ORF">GTA08_BOTSDO05978</name>
</gene>
<evidence type="ECO:0000256" key="3">
    <source>
        <dbReference type="ARBA" id="ARBA00013229"/>
    </source>
</evidence>
<name>A0A8H4ISN1_9PEZI</name>
<dbReference type="PANTHER" id="PTHR31321:SF137">
    <property type="entry name" value="PECTIN METHYL ESTERASE (EUROFUNG)"/>
    <property type="match status" value="1"/>
</dbReference>
<keyword evidence="6" id="KW-0732">Signal</keyword>
<dbReference type="Proteomes" id="UP000572817">
    <property type="component" value="Unassembled WGS sequence"/>
</dbReference>
<evidence type="ECO:0000256" key="1">
    <source>
        <dbReference type="ARBA" id="ARBA00005184"/>
    </source>
</evidence>
<organism evidence="8 9">
    <name type="scientific">Botryosphaeria dothidea</name>
    <dbReference type="NCBI Taxonomy" id="55169"/>
    <lineage>
        <taxon>Eukaryota</taxon>
        <taxon>Fungi</taxon>
        <taxon>Dikarya</taxon>
        <taxon>Ascomycota</taxon>
        <taxon>Pezizomycotina</taxon>
        <taxon>Dothideomycetes</taxon>
        <taxon>Dothideomycetes incertae sedis</taxon>
        <taxon>Botryosphaeriales</taxon>
        <taxon>Botryosphaeriaceae</taxon>
        <taxon>Botryosphaeria</taxon>
    </lineage>
</organism>
<dbReference type="AlphaFoldDB" id="A0A8H4ISN1"/>
<reference evidence="8" key="1">
    <citation type="submission" date="2020-04" db="EMBL/GenBank/DDBJ databases">
        <title>Genome Assembly and Annotation of Botryosphaeria dothidea sdau 11-99, a Latent Pathogen of Apple Fruit Ring Rot in China.</title>
        <authorList>
            <person name="Yu C."/>
            <person name="Diao Y."/>
            <person name="Lu Q."/>
            <person name="Zhao J."/>
            <person name="Cui S."/>
            <person name="Peng C."/>
            <person name="He B."/>
            <person name="Liu H."/>
        </authorList>
    </citation>
    <scope>NUCLEOTIDE SEQUENCE [LARGE SCALE GENOMIC DNA]</scope>
    <source>
        <strain evidence="8">Sdau11-99</strain>
    </source>
</reference>
<evidence type="ECO:0000256" key="2">
    <source>
        <dbReference type="ARBA" id="ARBA00008891"/>
    </source>
</evidence>
<dbReference type="PANTHER" id="PTHR31321">
    <property type="entry name" value="ACYL-COA THIOESTER HYDROLASE YBHC-RELATED"/>
    <property type="match status" value="1"/>
</dbReference>
<feature type="signal peptide" evidence="6">
    <location>
        <begin position="1"/>
        <end position="20"/>
    </location>
</feature>
<evidence type="ECO:0000313" key="9">
    <source>
        <dbReference type="Proteomes" id="UP000572817"/>
    </source>
</evidence>
<dbReference type="InterPro" id="IPR012334">
    <property type="entry name" value="Pectin_lyas_fold"/>
</dbReference>
<evidence type="ECO:0000313" key="8">
    <source>
        <dbReference type="EMBL" id="KAF4306726.1"/>
    </source>
</evidence>
<dbReference type="OrthoDB" id="2019149at2759"/>
<evidence type="ECO:0000259" key="7">
    <source>
        <dbReference type="Pfam" id="PF01095"/>
    </source>
</evidence>
<dbReference type="Pfam" id="PF01095">
    <property type="entry name" value="Pectinesterase"/>
    <property type="match status" value="1"/>
</dbReference>
<protein>
    <recommendedName>
        <fullName evidence="3">pectinesterase</fullName>
        <ecNumber evidence="3">3.1.1.11</ecNumber>
    </recommendedName>
</protein>
<feature type="chain" id="PRO_5034244271" description="pectinesterase" evidence="6">
    <location>
        <begin position="21"/>
        <end position="393"/>
    </location>
</feature>
<evidence type="ECO:0000256" key="5">
    <source>
        <dbReference type="ARBA" id="ARBA00023085"/>
    </source>
</evidence>
<dbReference type="InterPro" id="IPR011050">
    <property type="entry name" value="Pectin_lyase_fold/virulence"/>
</dbReference>
<keyword evidence="5" id="KW-0063">Aspartyl esterase</keyword>